<name>A0A3E1RC05_9BURK</name>
<evidence type="ECO:0000313" key="8">
    <source>
        <dbReference type="EMBL" id="RFO96894.1"/>
    </source>
</evidence>
<keyword evidence="6 7" id="KW-0472">Membrane</keyword>
<evidence type="ECO:0000256" key="6">
    <source>
        <dbReference type="ARBA" id="ARBA00023136"/>
    </source>
</evidence>
<keyword evidence="9" id="KW-1185">Reference proteome</keyword>
<evidence type="ECO:0000256" key="5">
    <source>
        <dbReference type="ARBA" id="ARBA00022989"/>
    </source>
</evidence>
<dbReference type="RefSeq" id="WP_117176815.1">
    <property type="nucleotide sequence ID" value="NZ_QFZK01000005.1"/>
</dbReference>
<gene>
    <name evidence="8" type="ORF">DIC66_10355</name>
</gene>
<evidence type="ECO:0000256" key="7">
    <source>
        <dbReference type="HAMAP-Rule" id="MF_00672"/>
    </source>
</evidence>
<dbReference type="OrthoDB" id="9808671at2"/>
<feature type="transmembrane region" description="Helical" evidence="7">
    <location>
        <begin position="149"/>
        <end position="173"/>
    </location>
</feature>
<comment type="caution">
    <text evidence="8">The sequence shown here is derived from an EMBL/GenBank/DDBJ whole genome shotgun (WGS) entry which is preliminary data.</text>
</comment>
<dbReference type="GO" id="GO:0005886">
    <property type="term" value="C:plasma membrane"/>
    <property type="evidence" value="ECO:0007669"/>
    <property type="project" value="UniProtKB-SubCell"/>
</dbReference>
<proteinExistence type="inferred from homology"/>
<dbReference type="EMBL" id="QFZK01000005">
    <property type="protein sequence ID" value="RFO96894.1"/>
    <property type="molecule type" value="Genomic_DNA"/>
</dbReference>
<keyword evidence="3" id="KW-0997">Cell inner membrane</keyword>
<dbReference type="AlphaFoldDB" id="A0A3E1RC05"/>
<feature type="transmembrane region" description="Helical" evidence="7">
    <location>
        <begin position="263"/>
        <end position="286"/>
    </location>
</feature>
<feature type="transmembrane region" description="Helical" evidence="7">
    <location>
        <begin position="222"/>
        <end position="243"/>
    </location>
</feature>
<evidence type="ECO:0000256" key="1">
    <source>
        <dbReference type="ARBA" id="ARBA00004651"/>
    </source>
</evidence>
<protein>
    <recommendedName>
        <fullName evidence="7">UPF0761 membrane protein DIC66_10355</fullName>
    </recommendedName>
</protein>
<dbReference type="Pfam" id="PF03631">
    <property type="entry name" value="Virul_fac_BrkB"/>
    <property type="match status" value="1"/>
</dbReference>
<dbReference type="NCBIfam" id="TIGR00765">
    <property type="entry name" value="yihY_not_rbn"/>
    <property type="match status" value="1"/>
</dbReference>
<feature type="transmembrane region" description="Helical" evidence="7">
    <location>
        <begin position="109"/>
        <end position="128"/>
    </location>
</feature>
<feature type="transmembrane region" description="Helical" evidence="7">
    <location>
        <begin position="39"/>
        <end position="72"/>
    </location>
</feature>
<evidence type="ECO:0000313" key="9">
    <source>
        <dbReference type="Proteomes" id="UP000260665"/>
    </source>
</evidence>
<dbReference type="PANTHER" id="PTHR30213:SF0">
    <property type="entry name" value="UPF0761 MEMBRANE PROTEIN YIHY"/>
    <property type="match status" value="1"/>
</dbReference>
<evidence type="ECO:0000256" key="4">
    <source>
        <dbReference type="ARBA" id="ARBA00022692"/>
    </source>
</evidence>
<feature type="transmembrane region" description="Helical" evidence="7">
    <location>
        <begin position="193"/>
        <end position="210"/>
    </location>
</feature>
<dbReference type="InterPro" id="IPR023679">
    <property type="entry name" value="UPF0761_bac"/>
</dbReference>
<dbReference type="InterPro" id="IPR017039">
    <property type="entry name" value="Virul_fac_BrkB"/>
</dbReference>
<keyword evidence="5 7" id="KW-1133">Transmembrane helix</keyword>
<keyword evidence="4 7" id="KW-0812">Transmembrane</keyword>
<accession>A0A3E1RC05</accession>
<organism evidence="8 9">
    <name type="scientific">Rhodoferax lacus</name>
    <dbReference type="NCBI Taxonomy" id="2184758"/>
    <lineage>
        <taxon>Bacteria</taxon>
        <taxon>Pseudomonadati</taxon>
        <taxon>Pseudomonadota</taxon>
        <taxon>Betaproteobacteria</taxon>
        <taxon>Burkholderiales</taxon>
        <taxon>Comamonadaceae</taxon>
        <taxon>Rhodoferax</taxon>
    </lineage>
</organism>
<reference evidence="8 9" key="1">
    <citation type="submission" date="2018-05" db="EMBL/GenBank/DDBJ databases">
        <title>Rhodoferax soyangensis sp.nov., isolated from an oligotrophic freshwater lake.</title>
        <authorList>
            <person name="Park M."/>
        </authorList>
    </citation>
    <scope>NUCLEOTIDE SEQUENCE [LARGE SCALE GENOMIC DNA]</scope>
    <source>
        <strain evidence="8 9">IMCC26218</strain>
    </source>
</reference>
<sequence>MQFTDRPIDRFRVWLADVASVRWLDAAHTLRERFREDRLGLTASSLTFTTTIALVPFFTVALAVFTAFPMFAKFQDVLQKWLVESLVPDNIARQVLGYLGQFAGKASKLGVAGLAVLVASALALIFTIDRTLNSIWRVRARRPFGQRVLIYWAAITLGPVLLGASLSMTSYALSASKGLVGAMPGGVSLLLDVLQYLLVAGGMAAMFHYVPNTFVRWGHAWMGGLFVSTLMEVAKKLLALYLSKVPTYSAVYGAFATLPILLVWIYMAWVIVLLGAALTAYVPSLIAGIPRRRSGIGWQFQLALEVLRELDLAASLPGKGRTMAELCSTLAVDAQRVETVVEALTGLDWIGQLNEADVFGAEARFVLLARPEAVTLAPLMETLLLPRNAGNEKLWQGGSWSSSTLRQVI</sequence>
<evidence type="ECO:0000256" key="3">
    <source>
        <dbReference type="ARBA" id="ARBA00022519"/>
    </source>
</evidence>
<comment type="similarity">
    <text evidence="7">Belongs to the UPF0761 family.</text>
</comment>
<comment type="subcellular location">
    <subcellularLocation>
        <location evidence="1 7">Cell membrane</location>
        <topology evidence="1 7">Multi-pass membrane protein</topology>
    </subcellularLocation>
</comment>
<dbReference type="PANTHER" id="PTHR30213">
    <property type="entry name" value="INNER MEMBRANE PROTEIN YHJD"/>
    <property type="match status" value="1"/>
</dbReference>
<dbReference type="Proteomes" id="UP000260665">
    <property type="component" value="Unassembled WGS sequence"/>
</dbReference>
<keyword evidence="2 7" id="KW-1003">Cell membrane</keyword>
<dbReference type="HAMAP" id="MF_00672">
    <property type="entry name" value="UPF0761"/>
    <property type="match status" value="1"/>
</dbReference>
<evidence type="ECO:0000256" key="2">
    <source>
        <dbReference type="ARBA" id="ARBA00022475"/>
    </source>
</evidence>